<name>A0ABS3UNQ1_9ACTN</name>
<evidence type="ECO:0000313" key="3">
    <source>
        <dbReference type="Proteomes" id="UP000679690"/>
    </source>
</evidence>
<dbReference type="RefSeq" id="WP_208469576.1">
    <property type="nucleotide sequence ID" value="NZ_JAGFNS010000015.1"/>
</dbReference>
<evidence type="ECO:0000313" key="2">
    <source>
        <dbReference type="EMBL" id="MBO3740390.1"/>
    </source>
</evidence>
<proteinExistence type="predicted"/>
<dbReference type="Gene3D" id="3.90.1200.10">
    <property type="match status" value="1"/>
</dbReference>
<comment type="caution">
    <text evidence="2">The sequence shown here is derived from an EMBL/GenBank/DDBJ whole genome shotgun (WGS) entry which is preliminary data.</text>
</comment>
<gene>
    <name evidence="2" type="ORF">J5X75_23065</name>
</gene>
<accession>A0ABS3UNQ1</accession>
<dbReference type="Proteomes" id="UP000679690">
    <property type="component" value="Unassembled WGS sequence"/>
</dbReference>
<dbReference type="Gene3D" id="3.30.200.20">
    <property type="entry name" value="Phosphorylase Kinase, domain 1"/>
    <property type="match status" value="1"/>
</dbReference>
<dbReference type="Pfam" id="PF01636">
    <property type="entry name" value="APH"/>
    <property type="match status" value="1"/>
</dbReference>
<evidence type="ECO:0000259" key="1">
    <source>
        <dbReference type="Pfam" id="PF01636"/>
    </source>
</evidence>
<dbReference type="InterPro" id="IPR011009">
    <property type="entry name" value="Kinase-like_dom_sf"/>
</dbReference>
<dbReference type="CDD" id="cd05154">
    <property type="entry name" value="ACAD10_11_N-like"/>
    <property type="match status" value="1"/>
</dbReference>
<feature type="domain" description="Aminoglycoside phosphotransferase" evidence="1">
    <location>
        <begin position="23"/>
        <end position="237"/>
    </location>
</feature>
<dbReference type="InterPro" id="IPR041726">
    <property type="entry name" value="ACAD10_11_N"/>
</dbReference>
<dbReference type="PANTHER" id="PTHR47829">
    <property type="entry name" value="HYDROLASE, PUTATIVE (AFU_ORTHOLOGUE AFUA_1G12880)-RELATED"/>
    <property type="match status" value="1"/>
</dbReference>
<dbReference type="InterPro" id="IPR052898">
    <property type="entry name" value="ACAD10-like"/>
</dbReference>
<dbReference type="EMBL" id="JAGFNS010000015">
    <property type="protein sequence ID" value="MBO3740390.1"/>
    <property type="molecule type" value="Genomic_DNA"/>
</dbReference>
<sequence length="325" mass="35523">MKGLDLEKLQAYLDSPPLSGTMFAGGKSNLTYAVTDGVNRWVLRRPPLGHVLPTAHDMAREHKVLDALSQAGFPVPKPVLLCTDTEVIGAPFYLMEHVDGTIYRDAAGLSPTEFRELTFTLVDTLADLHALDPQAIGLGDFGRPEGFNARQVRRWKQQLDASRSRELSGIDELHARLATDIPDGAGAVVHGDFRLDNVLVSDKLTVNAVLDWEMSTLGDPLSDLALMLVYAGRPLLERDGVAVAPIDIPGHPTLDEISSRYAERSKRDVSDLHWYVGFAAFKLAVILEGVHYRYTKGQTVGPGFDTVGAMVPTLVEQGHRALEGH</sequence>
<dbReference type="PANTHER" id="PTHR47829:SF1">
    <property type="entry name" value="HAD FAMILY PHOSPHATASE"/>
    <property type="match status" value="1"/>
</dbReference>
<dbReference type="SUPFAM" id="SSF56112">
    <property type="entry name" value="Protein kinase-like (PK-like)"/>
    <property type="match status" value="1"/>
</dbReference>
<protein>
    <submittedName>
        <fullName evidence="2">Phosphotransferase family protein</fullName>
    </submittedName>
</protein>
<dbReference type="InterPro" id="IPR002575">
    <property type="entry name" value="Aminoglycoside_PTrfase"/>
</dbReference>
<reference evidence="2 3" key="1">
    <citation type="submission" date="2021-03" db="EMBL/GenBank/DDBJ databases">
        <title>Actinoplanes flavus sp. nov., a novel actinomycete isolated from Coconut Palm rhizosphere soil.</title>
        <authorList>
            <person name="Luo X."/>
        </authorList>
    </citation>
    <scope>NUCLEOTIDE SEQUENCE [LARGE SCALE GENOMIC DNA]</scope>
    <source>
        <strain evidence="2 3">NEAU-H7</strain>
    </source>
</reference>
<keyword evidence="3" id="KW-1185">Reference proteome</keyword>
<organism evidence="2 3">
    <name type="scientific">Actinoplanes flavus</name>
    <dbReference type="NCBI Taxonomy" id="2820290"/>
    <lineage>
        <taxon>Bacteria</taxon>
        <taxon>Bacillati</taxon>
        <taxon>Actinomycetota</taxon>
        <taxon>Actinomycetes</taxon>
        <taxon>Micromonosporales</taxon>
        <taxon>Micromonosporaceae</taxon>
        <taxon>Actinoplanes</taxon>
    </lineage>
</organism>